<dbReference type="SUPFAM" id="SSF116734">
    <property type="entry name" value="DNA methylase specificity domain"/>
    <property type="match status" value="2"/>
</dbReference>
<protein>
    <recommendedName>
        <fullName evidence="4">Type I restriction modification DNA specificity domain-containing protein</fullName>
    </recommendedName>
</protein>
<dbReference type="EMBL" id="QSVQ01000016">
    <property type="protein sequence ID" value="RGO48529.1"/>
    <property type="molecule type" value="Genomic_DNA"/>
</dbReference>
<keyword evidence="2" id="KW-0680">Restriction system</keyword>
<name>A0A3E5GQW7_9FIRM</name>
<feature type="domain" description="Type I restriction modification DNA specificity" evidence="4">
    <location>
        <begin position="302"/>
        <end position="426"/>
    </location>
</feature>
<dbReference type="Proteomes" id="UP000261055">
    <property type="component" value="Unassembled WGS sequence"/>
</dbReference>
<dbReference type="RefSeq" id="WP_117613920.1">
    <property type="nucleotide sequence ID" value="NZ_QSVQ01000016.1"/>
</dbReference>
<evidence type="ECO:0000259" key="4">
    <source>
        <dbReference type="Pfam" id="PF01420"/>
    </source>
</evidence>
<dbReference type="InterPro" id="IPR000055">
    <property type="entry name" value="Restrct_endonuc_typeI_TRD"/>
</dbReference>
<evidence type="ECO:0000313" key="6">
    <source>
        <dbReference type="Proteomes" id="UP000261055"/>
    </source>
</evidence>
<comment type="caution">
    <text evidence="5">The sequence shown here is derived from an EMBL/GenBank/DDBJ whole genome shotgun (WGS) entry which is preliminary data.</text>
</comment>
<proteinExistence type="inferred from homology"/>
<keyword evidence="6" id="KW-1185">Reference proteome</keyword>
<comment type="similarity">
    <text evidence="1">Belongs to the type-I restriction system S methylase family.</text>
</comment>
<evidence type="ECO:0000256" key="2">
    <source>
        <dbReference type="ARBA" id="ARBA00022747"/>
    </source>
</evidence>
<evidence type="ECO:0000313" key="5">
    <source>
        <dbReference type="EMBL" id="RGO48529.1"/>
    </source>
</evidence>
<dbReference type="AlphaFoldDB" id="A0A3E5GQW7"/>
<dbReference type="GO" id="GO:0009307">
    <property type="term" value="P:DNA restriction-modification system"/>
    <property type="evidence" value="ECO:0007669"/>
    <property type="project" value="UniProtKB-KW"/>
</dbReference>
<organism evidence="5 6">
    <name type="scientific">Dorea formicigenerans</name>
    <dbReference type="NCBI Taxonomy" id="39486"/>
    <lineage>
        <taxon>Bacteria</taxon>
        <taxon>Bacillati</taxon>
        <taxon>Bacillota</taxon>
        <taxon>Clostridia</taxon>
        <taxon>Lachnospirales</taxon>
        <taxon>Lachnospiraceae</taxon>
        <taxon>Dorea</taxon>
    </lineage>
</organism>
<dbReference type="Pfam" id="PF01420">
    <property type="entry name" value="Methylase_S"/>
    <property type="match status" value="1"/>
</dbReference>
<evidence type="ECO:0000256" key="3">
    <source>
        <dbReference type="ARBA" id="ARBA00023125"/>
    </source>
</evidence>
<dbReference type="Gene3D" id="3.90.220.20">
    <property type="entry name" value="DNA methylase specificity domains"/>
    <property type="match status" value="2"/>
</dbReference>
<evidence type="ECO:0000256" key="1">
    <source>
        <dbReference type="ARBA" id="ARBA00010923"/>
    </source>
</evidence>
<dbReference type="PANTHER" id="PTHR30408:SF12">
    <property type="entry name" value="TYPE I RESTRICTION ENZYME MJAVIII SPECIFICITY SUBUNIT"/>
    <property type="match status" value="1"/>
</dbReference>
<dbReference type="GO" id="GO:0003677">
    <property type="term" value="F:DNA binding"/>
    <property type="evidence" value="ECO:0007669"/>
    <property type="project" value="UniProtKB-KW"/>
</dbReference>
<dbReference type="InterPro" id="IPR052021">
    <property type="entry name" value="Type-I_RS_S_subunit"/>
</dbReference>
<dbReference type="InterPro" id="IPR044946">
    <property type="entry name" value="Restrct_endonuc_typeI_TRD_sf"/>
</dbReference>
<keyword evidence="3" id="KW-0238">DNA-binding</keyword>
<gene>
    <name evidence="5" type="ORF">DXB12_12450</name>
</gene>
<dbReference type="PANTHER" id="PTHR30408">
    <property type="entry name" value="TYPE-1 RESTRICTION ENZYME ECOKI SPECIFICITY PROTEIN"/>
    <property type="match status" value="1"/>
</dbReference>
<reference evidence="5 6" key="1">
    <citation type="submission" date="2018-08" db="EMBL/GenBank/DDBJ databases">
        <title>A genome reference for cultivated species of the human gut microbiota.</title>
        <authorList>
            <person name="Zou Y."/>
            <person name="Xue W."/>
            <person name="Luo G."/>
        </authorList>
    </citation>
    <scope>NUCLEOTIDE SEQUENCE [LARGE SCALE GENOMIC DNA]</scope>
    <source>
        <strain evidence="5 6">OM02-12</strain>
    </source>
</reference>
<accession>A0A3E5GQW7</accession>
<sequence>MKVFEVPVQELKFGDRLVPLCYYYSKFVKEENMSKGIDYIKLGKYSTISDGEHSAIPRNNVSGIRYLYGRNVKEGIVDFDPISDDSYIYEYDYDSFNRCHIHKNDVLIAIYGTVGKSAVYRDEYIGKAGIPRHIANITLKKDAPITPEYLTAFFRSKFGKWQMNSVMTGNIQQLLSLKNLRDFDVPVPDKSILDSITASEKEAVECEIKAQRLLKEAQQVFYDGLGFDVNSIKRDFSFSVDYSELAESGVWSTSFYDKLYVKMAAALEKYSGIITLREITDMINGDEVGSDNYIEYIDRSIEDTPFIRTSDIVNNEVDLYPDYYIPKDALEEVSQDVIPGDVIFTKDGKIACAGMITESDRVILSSGIERIRLNEEGKKLGFTQEYLFVALNTPEVGRYGAIRRTVVASTIPHLRVERLKDIEIPVEDSESIEKITVLVKKAFEFKSRRKSILKASENILDNYFQS</sequence>